<evidence type="ECO:0000313" key="3">
    <source>
        <dbReference type="EMBL" id="MFD1527396.1"/>
    </source>
</evidence>
<organism evidence="3 4">
    <name type="scientific">Halolamina salina</name>
    <dbReference type="NCBI Taxonomy" id="1220023"/>
    <lineage>
        <taxon>Archaea</taxon>
        <taxon>Methanobacteriati</taxon>
        <taxon>Methanobacteriota</taxon>
        <taxon>Stenosarchaea group</taxon>
        <taxon>Halobacteria</taxon>
        <taxon>Halobacteriales</taxon>
        <taxon>Haloferacaceae</taxon>
    </lineage>
</organism>
<reference evidence="3 4" key="1">
    <citation type="journal article" date="2019" name="Int. J. Syst. Evol. Microbiol.">
        <title>The Global Catalogue of Microorganisms (GCM) 10K type strain sequencing project: providing services to taxonomists for standard genome sequencing and annotation.</title>
        <authorList>
            <consortium name="The Broad Institute Genomics Platform"/>
            <consortium name="The Broad Institute Genome Sequencing Center for Infectious Disease"/>
            <person name="Wu L."/>
            <person name="Ma J."/>
        </authorList>
    </citation>
    <scope>NUCLEOTIDE SEQUENCE [LARGE SCALE GENOMIC DNA]</scope>
    <source>
        <strain evidence="3 4">CGMCC 1.12285</strain>
    </source>
</reference>
<name>A0ABD6B9U9_9EURY</name>
<dbReference type="Proteomes" id="UP001597111">
    <property type="component" value="Unassembled WGS sequence"/>
</dbReference>
<feature type="compositionally biased region" description="Acidic residues" evidence="2">
    <location>
        <begin position="133"/>
        <end position="146"/>
    </location>
</feature>
<gene>
    <name evidence="3" type="ORF">ACFR9S_14010</name>
</gene>
<protein>
    <submittedName>
        <fullName evidence="3">CopG family transcriptional regulator</fullName>
    </submittedName>
</protein>
<accession>A0ABD6B9U9</accession>
<proteinExistence type="predicted"/>
<evidence type="ECO:0000256" key="2">
    <source>
        <dbReference type="SAM" id="MobiDB-lite"/>
    </source>
</evidence>
<sequence length="146" mass="15907">LRRSLAELDRQVEGGFDNYEAVLSSVLDRADDGEEQLDTLANAVVSLRRRVTELEAADARRSAVEELQAEANRRNVGAADCGACERQVHVGLLSAPRCPHCDEAFVDVEPGRRFFGSATLVTGDQPALTGESFDPEAAEEVFEDDE</sequence>
<evidence type="ECO:0000256" key="1">
    <source>
        <dbReference type="SAM" id="Coils"/>
    </source>
</evidence>
<feature type="region of interest" description="Disordered" evidence="2">
    <location>
        <begin position="124"/>
        <end position="146"/>
    </location>
</feature>
<feature type="non-terminal residue" evidence="3">
    <location>
        <position position="1"/>
    </location>
</feature>
<dbReference type="AlphaFoldDB" id="A0ABD6B9U9"/>
<keyword evidence="4" id="KW-1185">Reference proteome</keyword>
<dbReference type="EMBL" id="JBHUDH010000187">
    <property type="protein sequence ID" value="MFD1527396.1"/>
    <property type="molecule type" value="Genomic_DNA"/>
</dbReference>
<comment type="caution">
    <text evidence="3">The sequence shown here is derived from an EMBL/GenBank/DDBJ whole genome shotgun (WGS) entry which is preliminary data.</text>
</comment>
<keyword evidence="1" id="KW-0175">Coiled coil</keyword>
<evidence type="ECO:0000313" key="4">
    <source>
        <dbReference type="Proteomes" id="UP001597111"/>
    </source>
</evidence>
<feature type="coiled-coil region" evidence="1">
    <location>
        <begin position="30"/>
        <end position="74"/>
    </location>
</feature>